<reference evidence="4 5" key="1">
    <citation type="submission" date="2016-01" db="EMBL/GenBank/DDBJ databases">
        <title>Complete Genome Sequence of Paenibacillus yonginensis DCY84, a novel Plant Growth-Promoting Bacteria with Elicitation of Induced Systemic Resistance.</title>
        <authorList>
            <person name="Kim Y.J."/>
            <person name="Yang D.C."/>
            <person name="Sukweenadhi J."/>
        </authorList>
    </citation>
    <scope>NUCLEOTIDE SEQUENCE [LARGE SCALE GENOMIC DNA]</scope>
    <source>
        <strain evidence="4 5">DCY84</strain>
    </source>
</reference>
<dbReference type="PANTHER" id="PTHR43249:SF1">
    <property type="entry name" value="D-GLUCOSIDE 3-DEHYDROGENASE"/>
    <property type="match status" value="1"/>
</dbReference>
<organism evidence="4 5">
    <name type="scientific">Paenibacillus yonginensis</name>
    <dbReference type="NCBI Taxonomy" id="1462996"/>
    <lineage>
        <taxon>Bacteria</taxon>
        <taxon>Bacillati</taxon>
        <taxon>Bacillota</taxon>
        <taxon>Bacilli</taxon>
        <taxon>Bacillales</taxon>
        <taxon>Paenibacillaceae</taxon>
        <taxon>Paenibacillus</taxon>
    </lineage>
</organism>
<feature type="domain" description="Gfo/Idh/MocA-like oxidoreductase C-terminal" evidence="3">
    <location>
        <begin position="141"/>
        <end position="351"/>
    </location>
</feature>
<dbReference type="Gene3D" id="3.30.360.10">
    <property type="entry name" value="Dihydrodipicolinate Reductase, domain 2"/>
    <property type="match status" value="1"/>
</dbReference>
<dbReference type="Pfam" id="PF01408">
    <property type="entry name" value="GFO_IDH_MocA"/>
    <property type="match status" value="1"/>
</dbReference>
<evidence type="ECO:0000313" key="5">
    <source>
        <dbReference type="Proteomes" id="UP000092573"/>
    </source>
</evidence>
<dbReference type="KEGG" id="pyg:AWM70_00500"/>
<protein>
    <submittedName>
        <fullName evidence="4">Oxidoreductase</fullName>
    </submittedName>
</protein>
<dbReference type="InterPro" id="IPR004104">
    <property type="entry name" value="Gfo/Idh/MocA-like_OxRdtase_C"/>
</dbReference>
<dbReference type="Pfam" id="PF02894">
    <property type="entry name" value="GFO_IDH_MocA_C"/>
    <property type="match status" value="1"/>
</dbReference>
<sequence length="353" mass="38673">MRDSIKVGVIGTGTISQFHLDAYRNNPYAEITAICDVNEARAQSAAEIYGAEKVYTDYRELLADPAIEAVSVCTWNSTHAEISAAAVRAGKAVLVEKPLSRTMEEALEVQQAVKETGGLLQVGYVRRYDNNALLVKQFAGAGEFGEFYYAKASGIRRIGNPGGWFADKSRSGGGPVIDIGVHLVDLCWYLMGRPKVKSVSANMYSKLGNRGHIRNLRRYQAADYGASLNTVEDMANALIRFENGASLALDVSFTLHAKENRTSIVLYGDKGGVEIDPELTMITEKHDTILNVTPQTDHSGIHIESAFQNEIDHFITCVRTGNETISPVNDGVEVMKILTAIYESAEKGMEITW</sequence>
<evidence type="ECO:0000259" key="3">
    <source>
        <dbReference type="Pfam" id="PF02894"/>
    </source>
</evidence>
<evidence type="ECO:0000313" key="4">
    <source>
        <dbReference type="EMBL" id="ANS73250.1"/>
    </source>
</evidence>
<dbReference type="InterPro" id="IPR052515">
    <property type="entry name" value="Gfo/Idh/MocA_Oxidoreductase"/>
</dbReference>
<dbReference type="InterPro" id="IPR000683">
    <property type="entry name" value="Gfo/Idh/MocA-like_OxRdtase_N"/>
</dbReference>
<dbReference type="SUPFAM" id="SSF55347">
    <property type="entry name" value="Glyceraldehyde-3-phosphate dehydrogenase-like, C-terminal domain"/>
    <property type="match status" value="1"/>
</dbReference>
<dbReference type="OrthoDB" id="9815825at2"/>
<dbReference type="Gene3D" id="3.40.50.720">
    <property type="entry name" value="NAD(P)-binding Rossmann-like Domain"/>
    <property type="match status" value="1"/>
</dbReference>
<dbReference type="SUPFAM" id="SSF51735">
    <property type="entry name" value="NAD(P)-binding Rossmann-fold domains"/>
    <property type="match status" value="1"/>
</dbReference>
<gene>
    <name evidence="4" type="ORF">AWM70_00500</name>
</gene>
<evidence type="ECO:0000259" key="2">
    <source>
        <dbReference type="Pfam" id="PF01408"/>
    </source>
</evidence>
<dbReference type="EMBL" id="CP014167">
    <property type="protein sequence ID" value="ANS73250.1"/>
    <property type="molecule type" value="Genomic_DNA"/>
</dbReference>
<comment type="similarity">
    <text evidence="1">Belongs to the Gfo/Idh/MocA family.</text>
</comment>
<proteinExistence type="inferred from homology"/>
<dbReference type="RefSeq" id="WP_068693384.1">
    <property type="nucleotide sequence ID" value="NZ_CP014167.1"/>
</dbReference>
<dbReference type="InterPro" id="IPR036291">
    <property type="entry name" value="NAD(P)-bd_dom_sf"/>
</dbReference>
<feature type="domain" description="Gfo/Idh/MocA-like oxidoreductase N-terminal" evidence="2">
    <location>
        <begin position="5"/>
        <end position="124"/>
    </location>
</feature>
<dbReference type="Proteomes" id="UP000092573">
    <property type="component" value="Chromosome"/>
</dbReference>
<dbReference type="AlphaFoldDB" id="A0A1B1MVN9"/>
<dbReference type="PANTHER" id="PTHR43249">
    <property type="entry name" value="UDP-N-ACETYL-2-AMINO-2-DEOXY-D-GLUCURONATE OXIDASE"/>
    <property type="match status" value="1"/>
</dbReference>
<name>A0A1B1MVN9_9BACL</name>
<dbReference type="STRING" id="1462996.AWM70_00500"/>
<keyword evidence="5" id="KW-1185">Reference proteome</keyword>
<accession>A0A1B1MVN9</accession>
<dbReference type="GO" id="GO:0000166">
    <property type="term" value="F:nucleotide binding"/>
    <property type="evidence" value="ECO:0007669"/>
    <property type="project" value="InterPro"/>
</dbReference>
<evidence type="ECO:0000256" key="1">
    <source>
        <dbReference type="ARBA" id="ARBA00010928"/>
    </source>
</evidence>